<dbReference type="Proteomes" id="UP000023152">
    <property type="component" value="Unassembled WGS sequence"/>
</dbReference>
<dbReference type="Gene3D" id="2.130.10.10">
    <property type="entry name" value="YVTN repeat-like/Quinoprotein amine dehydrogenase"/>
    <property type="match status" value="1"/>
</dbReference>
<evidence type="ECO:0000313" key="6">
    <source>
        <dbReference type="Proteomes" id="UP000023152"/>
    </source>
</evidence>
<organism evidence="5 6">
    <name type="scientific">Reticulomyxa filosa</name>
    <dbReference type="NCBI Taxonomy" id="46433"/>
    <lineage>
        <taxon>Eukaryota</taxon>
        <taxon>Sar</taxon>
        <taxon>Rhizaria</taxon>
        <taxon>Retaria</taxon>
        <taxon>Foraminifera</taxon>
        <taxon>Monothalamids</taxon>
        <taxon>Reticulomyxidae</taxon>
        <taxon>Reticulomyxa</taxon>
    </lineage>
</organism>
<protein>
    <recommendedName>
        <fullName evidence="7">WD-40 repeat protein</fullName>
    </recommendedName>
</protein>
<feature type="repeat" description="WD" evidence="3">
    <location>
        <begin position="202"/>
        <end position="228"/>
    </location>
</feature>
<keyword evidence="6" id="KW-1185">Reference proteome</keyword>
<evidence type="ECO:0000256" key="1">
    <source>
        <dbReference type="ARBA" id="ARBA00022574"/>
    </source>
</evidence>
<keyword evidence="4" id="KW-0472">Membrane</keyword>
<comment type="caution">
    <text evidence="5">The sequence shown here is derived from an EMBL/GenBank/DDBJ whole genome shotgun (WGS) entry which is preliminary data.</text>
</comment>
<gene>
    <name evidence="5" type="ORF">RFI_32536</name>
</gene>
<reference evidence="5 6" key="1">
    <citation type="journal article" date="2013" name="Curr. Biol.">
        <title>The Genome of the Foraminiferan Reticulomyxa filosa.</title>
        <authorList>
            <person name="Glockner G."/>
            <person name="Hulsmann N."/>
            <person name="Schleicher M."/>
            <person name="Noegel A.A."/>
            <person name="Eichinger L."/>
            <person name="Gallinger C."/>
            <person name="Pawlowski J."/>
            <person name="Sierra R."/>
            <person name="Euteneuer U."/>
            <person name="Pillet L."/>
            <person name="Moustafa A."/>
            <person name="Platzer M."/>
            <person name="Groth M."/>
            <person name="Szafranski K."/>
            <person name="Schliwa M."/>
        </authorList>
    </citation>
    <scope>NUCLEOTIDE SEQUENCE [LARGE SCALE GENOMIC DNA]</scope>
</reference>
<dbReference type="InterPro" id="IPR015943">
    <property type="entry name" value="WD40/YVTN_repeat-like_dom_sf"/>
</dbReference>
<dbReference type="SUPFAM" id="SSF50978">
    <property type="entry name" value="WD40 repeat-like"/>
    <property type="match status" value="1"/>
</dbReference>
<dbReference type="PROSITE" id="PS00678">
    <property type="entry name" value="WD_REPEATS_1"/>
    <property type="match status" value="1"/>
</dbReference>
<keyword evidence="4" id="KW-1133">Transmembrane helix</keyword>
<evidence type="ECO:0000256" key="3">
    <source>
        <dbReference type="PROSITE-ProRule" id="PRU00221"/>
    </source>
</evidence>
<name>X6LVZ6_RETFI</name>
<dbReference type="InterPro" id="IPR001680">
    <property type="entry name" value="WD40_rpt"/>
</dbReference>
<dbReference type="EMBL" id="ASPP01028846">
    <property type="protein sequence ID" value="ETO04860.1"/>
    <property type="molecule type" value="Genomic_DNA"/>
</dbReference>
<keyword evidence="4" id="KW-0812">Transmembrane</keyword>
<keyword evidence="1 3" id="KW-0853">WD repeat</keyword>
<feature type="transmembrane region" description="Helical" evidence="4">
    <location>
        <begin position="110"/>
        <end position="138"/>
    </location>
</feature>
<feature type="transmembrane region" description="Helical" evidence="4">
    <location>
        <begin position="20"/>
        <end position="45"/>
    </location>
</feature>
<dbReference type="SMART" id="SM00320">
    <property type="entry name" value="WD40"/>
    <property type="match status" value="1"/>
</dbReference>
<dbReference type="InterPro" id="IPR036322">
    <property type="entry name" value="WD40_repeat_dom_sf"/>
</dbReference>
<evidence type="ECO:0000313" key="5">
    <source>
        <dbReference type="EMBL" id="ETO04860.1"/>
    </source>
</evidence>
<evidence type="ECO:0000256" key="2">
    <source>
        <dbReference type="ARBA" id="ARBA00022737"/>
    </source>
</evidence>
<accession>X6LVZ6</accession>
<dbReference type="InterPro" id="IPR019775">
    <property type="entry name" value="WD40_repeat_CS"/>
</dbReference>
<dbReference type="PROSITE" id="PS50082">
    <property type="entry name" value="WD_REPEATS_2"/>
    <property type="match status" value="1"/>
</dbReference>
<dbReference type="AlphaFoldDB" id="X6LVZ6"/>
<proteinExistence type="predicted"/>
<sequence length="228" mass="26522">MFFNKNLLQICFHHNKLKCIYLVINIIIIVIIVLLLLQTLTYFIINACSFISKDSSILKGCRVSIIHVISQFKCFLISKKEIQTLIQYWIRTLTIKIGWVYDFDKLVVNYIMYFILFYYLMTIAILKHLFSVIVIITIHTGNKFHPSTKLLKIFTGHIRHALIVFLKFKSLNVFNGHRDCAECVDISPLQNNNNKSNKIGGDGYTICSGSFDQTIRIWNSETTKQLMI</sequence>
<evidence type="ECO:0000256" key="4">
    <source>
        <dbReference type="SAM" id="Phobius"/>
    </source>
</evidence>
<keyword evidence="2" id="KW-0677">Repeat</keyword>
<evidence type="ECO:0008006" key="7">
    <source>
        <dbReference type="Google" id="ProtNLM"/>
    </source>
</evidence>